<evidence type="ECO:0000313" key="1">
    <source>
        <dbReference type="EMBL" id="GGE16013.1"/>
    </source>
</evidence>
<keyword evidence="2" id="KW-1185">Reference proteome</keyword>
<dbReference type="AlphaFoldDB" id="A0A917E931"/>
<comment type="caution">
    <text evidence="1">The sequence shown here is derived from an EMBL/GenBank/DDBJ whole genome shotgun (WGS) entry which is preliminary data.</text>
</comment>
<evidence type="ECO:0000313" key="2">
    <source>
        <dbReference type="Proteomes" id="UP000612855"/>
    </source>
</evidence>
<sequence>MNDLSNTDFDPALAEAVALTNWLPPEAPLAMPRQVLEADADHALLSTLLRLIFPARRV</sequence>
<gene>
    <name evidence="1" type="ORF">GCM10011360_00990</name>
</gene>
<name>A0A917E931_9RHOB</name>
<reference evidence="2" key="1">
    <citation type="journal article" date="2019" name="Int. J. Syst. Evol. Microbiol.">
        <title>The Global Catalogue of Microorganisms (GCM) 10K type strain sequencing project: providing services to taxonomists for standard genome sequencing and annotation.</title>
        <authorList>
            <consortium name="The Broad Institute Genomics Platform"/>
            <consortium name="The Broad Institute Genome Sequencing Center for Infectious Disease"/>
            <person name="Wu L."/>
            <person name="Ma J."/>
        </authorList>
    </citation>
    <scope>NUCLEOTIDE SEQUENCE [LARGE SCALE GENOMIC DNA]</scope>
    <source>
        <strain evidence="2">CGMCC 1.12664</strain>
    </source>
</reference>
<protein>
    <submittedName>
        <fullName evidence="1">Uncharacterized protein</fullName>
    </submittedName>
</protein>
<proteinExistence type="predicted"/>
<accession>A0A917E931</accession>
<dbReference type="Proteomes" id="UP000612855">
    <property type="component" value="Unassembled WGS sequence"/>
</dbReference>
<organism evidence="1 2">
    <name type="scientific">Primorskyibacter flagellatus</name>
    <dbReference type="NCBI Taxonomy" id="1387277"/>
    <lineage>
        <taxon>Bacteria</taxon>
        <taxon>Pseudomonadati</taxon>
        <taxon>Pseudomonadota</taxon>
        <taxon>Alphaproteobacteria</taxon>
        <taxon>Rhodobacterales</taxon>
        <taxon>Roseobacteraceae</taxon>
        <taxon>Primorskyibacter</taxon>
    </lineage>
</organism>
<dbReference type="EMBL" id="BMFJ01000001">
    <property type="protein sequence ID" value="GGE16013.1"/>
    <property type="molecule type" value="Genomic_DNA"/>
</dbReference>
<dbReference type="RefSeq" id="WP_188475680.1">
    <property type="nucleotide sequence ID" value="NZ_BMFJ01000001.1"/>
</dbReference>